<keyword evidence="2" id="KW-1185">Reference proteome</keyword>
<protein>
    <submittedName>
        <fullName evidence="1">Uncharacterized protein</fullName>
    </submittedName>
</protein>
<evidence type="ECO:0000313" key="1">
    <source>
        <dbReference type="EMBL" id="MPC50374.1"/>
    </source>
</evidence>
<name>A0A5B7G1M8_PORTR</name>
<evidence type="ECO:0000313" key="2">
    <source>
        <dbReference type="Proteomes" id="UP000324222"/>
    </source>
</evidence>
<accession>A0A5B7G1M8</accession>
<organism evidence="1 2">
    <name type="scientific">Portunus trituberculatus</name>
    <name type="common">Swimming crab</name>
    <name type="synonym">Neptunus trituberculatus</name>
    <dbReference type="NCBI Taxonomy" id="210409"/>
    <lineage>
        <taxon>Eukaryota</taxon>
        <taxon>Metazoa</taxon>
        <taxon>Ecdysozoa</taxon>
        <taxon>Arthropoda</taxon>
        <taxon>Crustacea</taxon>
        <taxon>Multicrustacea</taxon>
        <taxon>Malacostraca</taxon>
        <taxon>Eumalacostraca</taxon>
        <taxon>Eucarida</taxon>
        <taxon>Decapoda</taxon>
        <taxon>Pleocyemata</taxon>
        <taxon>Brachyura</taxon>
        <taxon>Eubrachyura</taxon>
        <taxon>Portunoidea</taxon>
        <taxon>Portunidae</taxon>
        <taxon>Portuninae</taxon>
        <taxon>Portunus</taxon>
    </lineage>
</organism>
<sequence length="125" mass="13581">MFFHVASSPPSPAESDMPGKAQVTQHSVMFITGGPQSGADGSGISGTPLPATVFCLLFWYFQKDVCMCEECVGWDVMVVVSAKIYQVYQAKLEWRRTRYARAKCQDSVVSSGSSFGAGDMSHRAV</sequence>
<gene>
    <name evidence="1" type="ORF">E2C01_044202</name>
</gene>
<comment type="caution">
    <text evidence="1">The sequence shown here is derived from an EMBL/GenBank/DDBJ whole genome shotgun (WGS) entry which is preliminary data.</text>
</comment>
<proteinExistence type="predicted"/>
<dbReference type="AlphaFoldDB" id="A0A5B7G1M8"/>
<dbReference type="Proteomes" id="UP000324222">
    <property type="component" value="Unassembled WGS sequence"/>
</dbReference>
<dbReference type="EMBL" id="VSRR010009465">
    <property type="protein sequence ID" value="MPC50374.1"/>
    <property type="molecule type" value="Genomic_DNA"/>
</dbReference>
<reference evidence="1 2" key="1">
    <citation type="submission" date="2019-05" db="EMBL/GenBank/DDBJ databases">
        <title>Another draft genome of Portunus trituberculatus and its Hox gene families provides insights of decapod evolution.</title>
        <authorList>
            <person name="Jeong J.-H."/>
            <person name="Song I."/>
            <person name="Kim S."/>
            <person name="Choi T."/>
            <person name="Kim D."/>
            <person name="Ryu S."/>
            <person name="Kim W."/>
        </authorList>
    </citation>
    <scope>NUCLEOTIDE SEQUENCE [LARGE SCALE GENOMIC DNA]</scope>
    <source>
        <tissue evidence="1">Muscle</tissue>
    </source>
</reference>